<evidence type="ECO:0008006" key="4">
    <source>
        <dbReference type="Google" id="ProtNLM"/>
    </source>
</evidence>
<dbReference type="Proteomes" id="UP000001915">
    <property type="component" value="Chromosome"/>
</dbReference>
<evidence type="ECO:0000256" key="1">
    <source>
        <dbReference type="SAM" id="Phobius"/>
    </source>
</evidence>
<dbReference type="STRING" id="526224.Bmur_1250"/>
<keyword evidence="1" id="KW-0812">Transmembrane</keyword>
<evidence type="ECO:0000313" key="2">
    <source>
        <dbReference type="EMBL" id="ADG71344.1"/>
    </source>
</evidence>
<dbReference type="RefSeq" id="WP_013113767.1">
    <property type="nucleotide sequence ID" value="NC_014150.1"/>
</dbReference>
<name>D5U9H1_BRAM5</name>
<dbReference type="AlphaFoldDB" id="D5U9H1"/>
<protein>
    <recommendedName>
        <fullName evidence="4">Glycosyltransferase RgtA/B/C/D-like domain-containing protein</fullName>
    </recommendedName>
</protein>
<accession>D5U9H1</accession>
<dbReference type="HOGENOM" id="CLU_1458645_0_0_12"/>
<dbReference type="eggNOG" id="COG1807">
    <property type="taxonomic scope" value="Bacteria"/>
</dbReference>
<keyword evidence="1" id="KW-0472">Membrane</keyword>
<reference evidence="2 3" key="1">
    <citation type="journal article" date="2010" name="Stand. Genomic Sci.">
        <title>Complete genome sequence of Brachyspira murdochii type strain (56-150).</title>
        <authorList>
            <person name="Pati A."/>
            <person name="Sikorski J."/>
            <person name="Gronow S."/>
            <person name="Munk C."/>
            <person name="Lapidus A."/>
            <person name="Copeland A."/>
            <person name="Glavina Del Tio T."/>
            <person name="Nolan M."/>
            <person name="Lucas S."/>
            <person name="Chen F."/>
            <person name="Tice H."/>
            <person name="Cheng J.F."/>
            <person name="Han C."/>
            <person name="Detter J.C."/>
            <person name="Bruce D."/>
            <person name="Tapia R."/>
            <person name="Goodwin L."/>
            <person name="Pitluck S."/>
            <person name="Liolios K."/>
            <person name="Ivanova N."/>
            <person name="Mavromatis K."/>
            <person name="Mikhailova N."/>
            <person name="Chen A."/>
            <person name="Palaniappan K."/>
            <person name="Land M."/>
            <person name="Hauser L."/>
            <person name="Chang Y.J."/>
            <person name="Jeffries C.D."/>
            <person name="Spring S."/>
            <person name="Rohde M."/>
            <person name="Goker M."/>
            <person name="Bristow J."/>
            <person name="Eisen J.A."/>
            <person name="Markowitz V."/>
            <person name="Hugenholtz P."/>
            <person name="Kyrpides N.C."/>
            <person name="Klenk H.P."/>
        </authorList>
    </citation>
    <scope>NUCLEOTIDE SEQUENCE [LARGE SCALE GENOMIC DNA]</scope>
    <source>
        <strain evidence="3">ATCC 51284 / DSM 12563 / 56-150</strain>
    </source>
</reference>
<dbReference type="EMBL" id="CP001959">
    <property type="protein sequence ID" value="ADG71344.1"/>
    <property type="molecule type" value="Genomic_DNA"/>
</dbReference>
<dbReference type="KEGG" id="brm:Bmur_1250"/>
<dbReference type="OrthoDB" id="305412at2"/>
<feature type="transmembrane region" description="Helical" evidence="1">
    <location>
        <begin position="9"/>
        <end position="27"/>
    </location>
</feature>
<sequence length="185" mass="22225">MLKSYSRYLVYVLIIFVIIFSVVLRIYSFPRDGQEYYRDFSSHFYDMKIHYENDEFPHLGARFEMGSLFDNSEPRVPGGFFYIHFLICYKLANGNLFIARIYNLISMLIPVLLFLYWVFKRFSLKIFAVISSLVLMNIYYISRNMIFYNPCITLSFSFLFFMMFCEYTSSDNSFLPAMLIFPSWH</sequence>
<proteinExistence type="predicted"/>
<keyword evidence="1" id="KW-1133">Transmembrane helix</keyword>
<organism evidence="2 3">
    <name type="scientific">Brachyspira murdochii (strain ATCC 51284 / DSM 12563 / 56-150)</name>
    <name type="common">Serpulina murdochii</name>
    <dbReference type="NCBI Taxonomy" id="526224"/>
    <lineage>
        <taxon>Bacteria</taxon>
        <taxon>Pseudomonadati</taxon>
        <taxon>Spirochaetota</taxon>
        <taxon>Spirochaetia</taxon>
        <taxon>Brachyspirales</taxon>
        <taxon>Brachyspiraceae</taxon>
        <taxon>Brachyspira</taxon>
    </lineage>
</organism>
<gene>
    <name evidence="2" type="ordered locus">Bmur_1250</name>
</gene>
<evidence type="ECO:0000313" key="3">
    <source>
        <dbReference type="Proteomes" id="UP000001915"/>
    </source>
</evidence>
<feature type="transmembrane region" description="Helical" evidence="1">
    <location>
        <begin position="101"/>
        <end position="119"/>
    </location>
</feature>
<feature type="transmembrane region" description="Helical" evidence="1">
    <location>
        <begin position="147"/>
        <end position="165"/>
    </location>
</feature>